<feature type="region of interest" description="Disordered" evidence="1">
    <location>
        <begin position="35"/>
        <end position="81"/>
    </location>
</feature>
<accession>A0ABW8JNN5</accession>
<keyword evidence="3" id="KW-1185">Reference proteome</keyword>
<protein>
    <submittedName>
        <fullName evidence="2">Uncharacterized protein</fullName>
    </submittedName>
</protein>
<evidence type="ECO:0000313" key="3">
    <source>
        <dbReference type="Proteomes" id="UP001620460"/>
    </source>
</evidence>
<comment type="caution">
    <text evidence="2">The sequence shown here is derived from an EMBL/GenBank/DDBJ whole genome shotgun (WGS) entry which is preliminary data.</text>
</comment>
<evidence type="ECO:0000313" key="2">
    <source>
        <dbReference type="EMBL" id="MFK2902468.1"/>
    </source>
</evidence>
<organism evidence="2 3">
    <name type="scientific">Dyella ginsengisoli</name>
    <dbReference type="NCBI Taxonomy" id="363848"/>
    <lineage>
        <taxon>Bacteria</taxon>
        <taxon>Pseudomonadati</taxon>
        <taxon>Pseudomonadota</taxon>
        <taxon>Gammaproteobacteria</taxon>
        <taxon>Lysobacterales</taxon>
        <taxon>Rhodanobacteraceae</taxon>
        <taxon>Dyella</taxon>
    </lineage>
</organism>
<gene>
    <name evidence="2" type="ORF">ISP17_00720</name>
</gene>
<dbReference type="EMBL" id="JADIKM010000001">
    <property type="protein sequence ID" value="MFK2902468.1"/>
    <property type="molecule type" value="Genomic_DNA"/>
</dbReference>
<name>A0ABW8JNN5_9GAMM</name>
<evidence type="ECO:0000256" key="1">
    <source>
        <dbReference type="SAM" id="MobiDB-lite"/>
    </source>
</evidence>
<dbReference type="Proteomes" id="UP001620460">
    <property type="component" value="Unassembled WGS sequence"/>
</dbReference>
<dbReference type="RefSeq" id="WP_404629595.1">
    <property type="nucleotide sequence ID" value="NZ_JADIKM010000001.1"/>
</dbReference>
<proteinExistence type="predicted"/>
<feature type="compositionally biased region" description="Low complexity" evidence="1">
    <location>
        <begin position="69"/>
        <end position="81"/>
    </location>
</feature>
<reference evidence="2 3" key="1">
    <citation type="submission" date="2020-10" db="EMBL/GenBank/DDBJ databases">
        <title>Phylogeny of dyella-like bacteria.</title>
        <authorList>
            <person name="Fu J."/>
        </authorList>
    </citation>
    <scope>NUCLEOTIDE SEQUENCE [LARGE SCALE GENOMIC DNA]</scope>
    <source>
        <strain evidence="2 3">Gsoil3046</strain>
    </source>
</reference>
<sequence length="81" mass="8556">MNTTGFPRLPLRYRLAWMLLWFALLGALAMFGGRSPAPAASATRPQLRQAGLSGADANSGPADERARRGAGAAAETAFRQP</sequence>